<dbReference type="InterPro" id="IPR041980">
    <property type="entry name" value="KOW_Spt5_6_metazoa"/>
</dbReference>
<feature type="region of interest" description="Disordered" evidence="12">
    <location>
        <begin position="638"/>
        <end position="682"/>
    </location>
</feature>
<name>A0A6P8HWX2_ACTTE</name>
<dbReference type="AlphaFoldDB" id="A0A6P8HWX2"/>
<dbReference type="InterPro" id="IPR041976">
    <property type="entry name" value="KOW_Spt5_3"/>
</dbReference>
<feature type="region of interest" description="Disordered" evidence="12">
    <location>
        <begin position="292"/>
        <end position="312"/>
    </location>
</feature>
<dbReference type="FunFam" id="3.30.70.940:FF:000007">
    <property type="entry name" value="Transcription elongation factor SPT5"/>
    <property type="match status" value="1"/>
</dbReference>
<dbReference type="Pfam" id="PF00467">
    <property type="entry name" value="KOW"/>
    <property type="match status" value="1"/>
</dbReference>
<feature type="compositionally biased region" description="Low complexity" evidence="12">
    <location>
        <begin position="828"/>
        <end position="837"/>
    </location>
</feature>
<keyword evidence="8" id="KW-0010">Activator</keyword>
<dbReference type="CDD" id="cd06085">
    <property type="entry name" value="KOW_Spt5_5"/>
    <property type="match status" value="1"/>
</dbReference>
<feature type="region of interest" description="Disordered" evidence="12">
    <location>
        <begin position="1"/>
        <end position="77"/>
    </location>
</feature>
<evidence type="ECO:0000256" key="2">
    <source>
        <dbReference type="ARBA" id="ARBA00006956"/>
    </source>
</evidence>
<evidence type="ECO:0000256" key="9">
    <source>
        <dbReference type="ARBA" id="ARBA00023163"/>
    </source>
</evidence>
<dbReference type="CDD" id="cd09888">
    <property type="entry name" value="NGN_Euk"/>
    <property type="match status" value="1"/>
</dbReference>
<keyword evidence="6" id="KW-0677">Repeat</keyword>
<dbReference type="FunFam" id="2.30.30.30:FF:000013">
    <property type="entry name" value="Transcription elongation factor SPT5"/>
    <property type="match status" value="1"/>
</dbReference>
<proteinExistence type="inferred from homology"/>
<dbReference type="CDD" id="cd06083">
    <property type="entry name" value="KOW_Spt5_3"/>
    <property type="match status" value="1"/>
</dbReference>
<dbReference type="InterPro" id="IPR057936">
    <property type="entry name" value="KOWx_Spt5"/>
</dbReference>
<dbReference type="Pfam" id="PF23037">
    <property type="entry name" value="KOWx_SPT5"/>
    <property type="match status" value="1"/>
</dbReference>
<feature type="compositionally biased region" description="Low complexity" evidence="12">
    <location>
        <begin position="901"/>
        <end position="910"/>
    </location>
</feature>
<dbReference type="KEGG" id="aten:116293824"/>
<dbReference type="InterPro" id="IPR008991">
    <property type="entry name" value="Translation_prot_SH3-like_sf"/>
</dbReference>
<dbReference type="GeneID" id="116293824"/>
<dbReference type="GO" id="GO:0003729">
    <property type="term" value="F:mRNA binding"/>
    <property type="evidence" value="ECO:0007669"/>
    <property type="project" value="TreeGrafter"/>
</dbReference>
<dbReference type="CDD" id="cd06084">
    <property type="entry name" value="KOW_Spt5_4"/>
    <property type="match status" value="1"/>
</dbReference>
<evidence type="ECO:0000256" key="6">
    <source>
        <dbReference type="ARBA" id="ARBA00022737"/>
    </source>
</evidence>
<dbReference type="Pfam" id="PF23288">
    <property type="entry name" value="KOW6_SPT5"/>
    <property type="match status" value="1"/>
</dbReference>
<dbReference type="RefSeq" id="XP_031557165.1">
    <property type="nucleotide sequence ID" value="XM_031701305.1"/>
</dbReference>
<dbReference type="InterPro" id="IPR041975">
    <property type="entry name" value="KOW_Spt5_2"/>
</dbReference>
<evidence type="ECO:0000256" key="8">
    <source>
        <dbReference type="ARBA" id="ARBA00023159"/>
    </source>
</evidence>
<feature type="domain" description="KOW" evidence="14">
    <location>
        <begin position="682"/>
        <end position="709"/>
    </location>
</feature>
<keyword evidence="10 11" id="KW-0539">Nucleus</keyword>
<evidence type="ECO:0000259" key="15">
    <source>
        <dbReference type="SMART" id="SM01104"/>
    </source>
</evidence>
<feature type="domain" description="KOW" evidence="14">
    <location>
        <begin position="447"/>
        <end position="474"/>
    </location>
</feature>
<dbReference type="InParanoid" id="A0A6P8HWX2"/>
<dbReference type="Pfam" id="PF11942">
    <property type="entry name" value="Spt5_N"/>
    <property type="match status" value="1"/>
</dbReference>
<dbReference type="InterPro" id="IPR005100">
    <property type="entry name" value="NGN-domain"/>
</dbReference>
<feature type="domain" description="KOW" evidence="14">
    <location>
        <begin position="248"/>
        <end position="275"/>
    </location>
</feature>
<evidence type="ECO:0000313" key="17">
    <source>
        <dbReference type="RefSeq" id="XP_031557165.1"/>
    </source>
</evidence>
<evidence type="ECO:0000256" key="10">
    <source>
        <dbReference type="ARBA" id="ARBA00023242"/>
    </source>
</evidence>
<dbReference type="CDD" id="cd06086">
    <property type="entry name" value="KOW_Spt5_6"/>
    <property type="match status" value="1"/>
</dbReference>
<evidence type="ECO:0000256" key="11">
    <source>
        <dbReference type="PIRNR" id="PIRNR036945"/>
    </source>
</evidence>
<feature type="region of interest" description="Disordered" evidence="12">
    <location>
        <begin position="730"/>
        <end position="910"/>
    </location>
</feature>
<dbReference type="InterPro" id="IPR041978">
    <property type="entry name" value="KOW_Spt5_5"/>
</dbReference>
<dbReference type="InterPro" id="IPR024945">
    <property type="entry name" value="Spt5_C_dom"/>
</dbReference>
<evidence type="ECO:0000259" key="14">
    <source>
        <dbReference type="SMART" id="SM00739"/>
    </source>
</evidence>
<comment type="subcellular location">
    <subcellularLocation>
        <location evidence="1 11">Nucleus</location>
    </subcellularLocation>
</comment>
<dbReference type="PIRSF" id="PIRSF036945">
    <property type="entry name" value="Spt5"/>
    <property type="match status" value="1"/>
</dbReference>
<dbReference type="InterPro" id="IPR039659">
    <property type="entry name" value="SPT5"/>
</dbReference>
<feature type="compositionally biased region" description="Acidic residues" evidence="12">
    <location>
        <begin position="63"/>
        <end position="77"/>
    </location>
</feature>
<keyword evidence="4" id="KW-0678">Repressor</keyword>
<dbReference type="SMART" id="SM00739">
    <property type="entry name" value="KOW"/>
    <property type="match status" value="6"/>
</dbReference>
<dbReference type="InterPro" id="IPR057934">
    <property type="entry name" value="KOW_Spt5_7"/>
</dbReference>
<evidence type="ECO:0000313" key="16">
    <source>
        <dbReference type="Proteomes" id="UP000515163"/>
    </source>
</evidence>
<dbReference type="Proteomes" id="UP000515163">
    <property type="component" value="Unplaced"/>
</dbReference>
<sequence>MSDSEDSNISEEEGEDITREEDDEEDEDDEELDDEEDEEEYDDDDEVESLRRKKMKHSGFILEEADVDDDYEDEEEAEKGYHDLIDSGDHEEPVGDDISGARRLQQMLRDRKDDEIEEYYRKKYAETNDKYYHANELQPEVQQQSLLPGVKDPNLWTVKCKIGEEKATVIGLMRKAIAQQFTDEPLQIKSAIAVEGLKGYIYIEAYKQTHVKQAIEGFGTLRLGKWQQQMVPIKEMTDVLKVVKEVVTLKPKQWVRLKRGIYKDDLAQVDYVNTARNQLTLKMIPRIDYSRTRGVPRSAEEQEKRKKKRKPPLKLFDADSVRSIGGELSQDGDFILFENNRYRGGYLYKTLAMSAVVTEGIKPTLQELEKFEAAPEDVELEMPVKTKSSEEAKHTFCPGDTVIVSEGELVNLKGKVMSVDGDKITMMPNHDDLKEPLEFTAQELEKHFKMGDHVKVIGGRYEGDTGLIIRVEDTVVLFSDLTMHELKVLPKDLQLCSERSSGVDSMGQHQFGDLVQLDPQTVGVIIRLDRDTFQVLNQHGKVVQVKHQAVGRRRENRGAVALDSEQNTIQVKDIVKVMDGPHAGQQGEIRHLYRSFAFIYSKMIIENSGIIVCKTRHLSLAGGGRATTNTFGGFGTFAPSSPRIMSPARDTSGGGSMRGGLRSPRMGVGGRGRGRGRGGRDSSIISQTVRICQGPYKGYIGIVKDATETTARVELHSNCKTISVDRTRLNPISGPTKAGGASSYARTPMYGSQTPMYGSQTPMHGSRTPMYGSQTPTHGDGSRTPHYGSMTPSHDPSRTPLHGGAWDPTQPNTPARNDEFDYGFDASTPSPANYAPNTPNPATPGAYTGPYTPNTPGAGMYGSEPTYSPYTQSPSPAAYGNPVTPGGSIPPVSPAYNPHTPGAGLEEAGPGEWVTTDIEVRINMNHEDPQLLDNTGVVRNVNGNICTVYLFDEKRDISIPASNIDSVEPSKLEKVKVITGDDRECTGTLINIDNDDGIIKMDKTEQLKILPLKYLAKIATVTE</sequence>
<dbReference type="Pfam" id="PF23284">
    <property type="entry name" value="KOW2_Spt5"/>
    <property type="match status" value="1"/>
</dbReference>
<dbReference type="InterPro" id="IPR036735">
    <property type="entry name" value="NGN_dom_sf"/>
</dbReference>
<dbReference type="InterPro" id="IPR041977">
    <property type="entry name" value="KOW_Spt5_4"/>
</dbReference>
<dbReference type="PANTHER" id="PTHR11125:SF7">
    <property type="entry name" value="TRANSCRIPTION ELONGATION FACTOR SPT5"/>
    <property type="match status" value="1"/>
</dbReference>
<evidence type="ECO:0000256" key="3">
    <source>
        <dbReference type="ARBA" id="ARBA00020181"/>
    </source>
</evidence>
<feature type="compositionally biased region" description="Low complexity" evidence="12">
    <location>
        <begin position="863"/>
        <end position="876"/>
    </location>
</feature>
<organism evidence="16 17">
    <name type="scientific">Actinia tenebrosa</name>
    <name type="common">Australian red waratah sea anemone</name>
    <dbReference type="NCBI Taxonomy" id="6105"/>
    <lineage>
        <taxon>Eukaryota</taxon>
        <taxon>Metazoa</taxon>
        <taxon>Cnidaria</taxon>
        <taxon>Anthozoa</taxon>
        <taxon>Hexacorallia</taxon>
        <taxon>Actiniaria</taxon>
        <taxon>Actiniidae</taxon>
        <taxon>Actinia</taxon>
    </lineage>
</organism>
<dbReference type="InterPro" id="IPR006645">
    <property type="entry name" value="NGN-like_dom"/>
</dbReference>
<dbReference type="SUPFAM" id="SSF50104">
    <property type="entry name" value="Translation proteins SH3-like domain"/>
    <property type="match status" value="1"/>
</dbReference>
<dbReference type="Gene3D" id="3.30.70.940">
    <property type="entry name" value="NusG, N-terminal domain"/>
    <property type="match status" value="1"/>
</dbReference>
<dbReference type="Pfam" id="PF23290">
    <property type="entry name" value="KOW5_SPT5"/>
    <property type="match status" value="1"/>
</dbReference>
<dbReference type="SMART" id="SM00738">
    <property type="entry name" value="NGN"/>
    <property type="match status" value="1"/>
</dbReference>
<dbReference type="Pfam" id="PF23042">
    <property type="entry name" value="KOW1_SPT5"/>
    <property type="match status" value="1"/>
</dbReference>
<keyword evidence="7" id="KW-0805">Transcription regulation</keyword>
<feature type="domain" description="KOW" evidence="14">
    <location>
        <begin position="568"/>
        <end position="595"/>
    </location>
</feature>
<feature type="domain" description="KOW" evidence="14">
    <location>
        <begin position="395"/>
        <end position="422"/>
    </location>
</feature>
<evidence type="ECO:0000256" key="1">
    <source>
        <dbReference type="ARBA" id="ARBA00004123"/>
    </source>
</evidence>
<dbReference type="CDD" id="cd06081">
    <property type="entry name" value="KOW_Spt5_1"/>
    <property type="match status" value="1"/>
</dbReference>
<reference evidence="17" key="1">
    <citation type="submission" date="2025-08" db="UniProtKB">
        <authorList>
            <consortium name="RefSeq"/>
        </authorList>
    </citation>
    <scope>IDENTIFICATION</scope>
    <source>
        <tissue evidence="17">Tentacle</tissue>
    </source>
</reference>
<dbReference type="CDD" id="cd06082">
    <property type="entry name" value="KOW_Spt5_2"/>
    <property type="match status" value="1"/>
</dbReference>
<dbReference type="InterPro" id="IPR005824">
    <property type="entry name" value="KOW"/>
</dbReference>
<evidence type="ECO:0000256" key="5">
    <source>
        <dbReference type="ARBA" id="ARBA00022553"/>
    </source>
</evidence>
<dbReference type="FunFam" id="2.30.30.30:FF:000017">
    <property type="entry name" value="Transcription elongation factor SPT5"/>
    <property type="match status" value="1"/>
</dbReference>
<feature type="domain" description="NusG-like N-terminal" evidence="13">
    <location>
        <begin position="152"/>
        <end position="243"/>
    </location>
</feature>
<evidence type="ECO:0000256" key="4">
    <source>
        <dbReference type="ARBA" id="ARBA00022491"/>
    </source>
</evidence>
<feature type="domain" description="KOW" evidence="14">
    <location>
        <begin position="968"/>
        <end position="995"/>
    </location>
</feature>
<dbReference type="Pfam" id="PF23291">
    <property type="entry name" value="KOW4_SPT5"/>
    <property type="match status" value="1"/>
</dbReference>
<dbReference type="Pfam" id="PF03439">
    <property type="entry name" value="Spt5-NGN"/>
    <property type="match status" value="1"/>
</dbReference>
<keyword evidence="5" id="KW-0597">Phosphoprotein</keyword>
<dbReference type="GO" id="GO:0032784">
    <property type="term" value="P:regulation of DNA-templated transcription elongation"/>
    <property type="evidence" value="ECO:0007669"/>
    <property type="project" value="InterPro"/>
</dbReference>
<accession>A0A6P8HWX2</accession>
<gene>
    <name evidence="17" type="primary">LOC116293824</name>
</gene>
<dbReference type="GO" id="GO:0006368">
    <property type="term" value="P:transcription elongation by RNA polymerase II"/>
    <property type="evidence" value="ECO:0007669"/>
    <property type="project" value="TreeGrafter"/>
</dbReference>
<dbReference type="Pfam" id="PF23287">
    <property type="entry name" value="KOW7_SPT5"/>
    <property type="match status" value="1"/>
</dbReference>
<evidence type="ECO:0000259" key="13">
    <source>
        <dbReference type="SMART" id="SM00738"/>
    </source>
</evidence>
<comment type="similarity">
    <text evidence="2 11">Belongs to the SPT5 family.</text>
</comment>
<feature type="domain" description="Spt5 C-terminal" evidence="15">
    <location>
        <begin position="751"/>
        <end position="876"/>
    </location>
</feature>
<keyword evidence="9 11" id="KW-0804">Transcription</keyword>
<protein>
    <recommendedName>
        <fullName evidence="3 11">Transcription elongation factor SPT5</fullName>
    </recommendedName>
</protein>
<feature type="compositionally biased region" description="Polar residues" evidence="12">
    <location>
        <begin position="750"/>
        <end position="763"/>
    </location>
</feature>
<dbReference type="SMART" id="SM01104">
    <property type="entry name" value="CTD"/>
    <property type="match status" value="1"/>
</dbReference>
<feature type="compositionally biased region" description="Acidic residues" evidence="12">
    <location>
        <begin position="1"/>
        <end position="47"/>
    </location>
</feature>
<dbReference type="GO" id="GO:0006357">
    <property type="term" value="P:regulation of transcription by RNA polymerase II"/>
    <property type="evidence" value="ECO:0007669"/>
    <property type="project" value="InterPro"/>
</dbReference>
<dbReference type="FunFam" id="2.30.30.30:FF:000016">
    <property type="entry name" value="Transcription elongation factor SPT5"/>
    <property type="match status" value="1"/>
</dbReference>
<dbReference type="GO" id="GO:0032044">
    <property type="term" value="C:DSIF complex"/>
    <property type="evidence" value="ECO:0007669"/>
    <property type="project" value="TreeGrafter"/>
</dbReference>
<dbReference type="PANTHER" id="PTHR11125">
    <property type="entry name" value="SUPPRESSOR OF TY 5"/>
    <property type="match status" value="1"/>
</dbReference>
<dbReference type="Gene3D" id="2.30.30.30">
    <property type="match status" value="3"/>
</dbReference>
<dbReference type="InterPro" id="IPR014722">
    <property type="entry name" value="Rib_uL2_dom2"/>
</dbReference>
<dbReference type="InterPro" id="IPR041973">
    <property type="entry name" value="KOW_Spt5_1"/>
</dbReference>
<evidence type="ECO:0000256" key="7">
    <source>
        <dbReference type="ARBA" id="ARBA00023015"/>
    </source>
</evidence>
<dbReference type="OrthoDB" id="28901at2759"/>
<dbReference type="InterPro" id="IPR039385">
    <property type="entry name" value="NGN_Euk"/>
</dbReference>
<keyword evidence="16" id="KW-1185">Reference proteome</keyword>
<dbReference type="InterPro" id="IPR017071">
    <property type="entry name" value="TF_Spt5_eukaryote"/>
</dbReference>
<dbReference type="InterPro" id="IPR022581">
    <property type="entry name" value="Spt5_N"/>
</dbReference>
<dbReference type="FunCoup" id="A0A6P8HWX2">
    <property type="interactions" value="3185"/>
</dbReference>
<evidence type="ECO:0000256" key="12">
    <source>
        <dbReference type="SAM" id="MobiDB-lite"/>
    </source>
</evidence>